<dbReference type="InterPro" id="IPR039018">
    <property type="entry name" value="VapC20-like"/>
</dbReference>
<dbReference type="EC" id="3.1.-.-" evidence="2"/>
<dbReference type="Gene3D" id="3.40.50.1010">
    <property type="entry name" value="5'-nuclease"/>
    <property type="match status" value="1"/>
</dbReference>
<dbReference type="SUPFAM" id="SSF88723">
    <property type="entry name" value="PIN domain-like"/>
    <property type="match status" value="1"/>
</dbReference>
<evidence type="ECO:0000259" key="1">
    <source>
        <dbReference type="Pfam" id="PF01850"/>
    </source>
</evidence>
<reference evidence="2 3" key="1">
    <citation type="submission" date="2015-09" db="EMBL/GenBank/DDBJ databases">
        <title>A metagenomics-based metabolic model of nitrate-dependent anaerobic oxidation of methane by Methanoperedens-like archaea.</title>
        <authorList>
            <person name="Arshad A."/>
            <person name="Speth D.R."/>
            <person name="De Graaf R.M."/>
            <person name="Op Den Camp H.J."/>
            <person name="Jetten M.S."/>
            <person name="Welte C.U."/>
        </authorList>
    </citation>
    <scope>NUCLEOTIDE SEQUENCE [LARGE SCALE GENOMIC DNA]</scope>
</reference>
<feature type="domain" description="PIN" evidence="1">
    <location>
        <begin position="4"/>
        <end position="127"/>
    </location>
</feature>
<proteinExistence type="predicted"/>
<gene>
    <name evidence="2" type="ORF">MPEBLZ_02769</name>
</gene>
<dbReference type="AlphaFoldDB" id="A0A0N8KQP0"/>
<dbReference type="GO" id="GO:0016787">
    <property type="term" value="F:hydrolase activity"/>
    <property type="evidence" value="ECO:0007669"/>
    <property type="project" value="UniProtKB-KW"/>
</dbReference>
<sequence>MSLLIDTSALVAARNADDRNHNKALDIMTRALKGEFGKLYISDYIFDEAVTIAYIRTGNKNFSEDLGRFARTRPIIFRFIEPIDFERAWELYLQYRDKNFSFTDCTNIALMERHEIDTLFTYDLEFNGIISIIG</sequence>
<dbReference type="InterPro" id="IPR029060">
    <property type="entry name" value="PIN-like_dom_sf"/>
</dbReference>
<dbReference type="GO" id="GO:0016075">
    <property type="term" value="P:rRNA catabolic process"/>
    <property type="evidence" value="ECO:0007669"/>
    <property type="project" value="TreeGrafter"/>
</dbReference>
<dbReference type="EMBL" id="LKCM01000213">
    <property type="protein sequence ID" value="KPQ42674.1"/>
    <property type="molecule type" value="Genomic_DNA"/>
</dbReference>
<keyword evidence="2" id="KW-0378">Hydrolase</keyword>
<dbReference type="GO" id="GO:0004521">
    <property type="term" value="F:RNA endonuclease activity"/>
    <property type="evidence" value="ECO:0007669"/>
    <property type="project" value="InterPro"/>
</dbReference>
<dbReference type="PANTHER" id="PTHR42188:SF1">
    <property type="entry name" value="23S RRNA-SPECIFIC ENDONUCLEASE VAPC20"/>
    <property type="match status" value="1"/>
</dbReference>
<name>A0A0N8KQP0_9EURY</name>
<dbReference type="Proteomes" id="UP000050360">
    <property type="component" value="Unassembled WGS sequence"/>
</dbReference>
<accession>A0A0N8KQP0</accession>
<evidence type="ECO:0000313" key="2">
    <source>
        <dbReference type="EMBL" id="KPQ42674.1"/>
    </source>
</evidence>
<organism evidence="2 3">
    <name type="scientific">Candidatus Methanoperedens nitratireducens</name>
    <dbReference type="NCBI Taxonomy" id="1392998"/>
    <lineage>
        <taxon>Archaea</taxon>
        <taxon>Methanobacteriati</taxon>
        <taxon>Methanobacteriota</taxon>
        <taxon>Stenosarchaea group</taxon>
        <taxon>Methanomicrobia</taxon>
        <taxon>Methanosarcinales</taxon>
        <taxon>ANME-2 cluster</taxon>
        <taxon>Candidatus Methanoperedentaceae</taxon>
        <taxon>Candidatus Methanoperedens</taxon>
    </lineage>
</organism>
<dbReference type="InterPro" id="IPR002716">
    <property type="entry name" value="PIN_dom"/>
</dbReference>
<comment type="caution">
    <text evidence="2">The sequence shown here is derived from an EMBL/GenBank/DDBJ whole genome shotgun (WGS) entry which is preliminary data.</text>
</comment>
<protein>
    <submittedName>
        <fullName evidence="2">VapC ribonuclease</fullName>
        <ecNumber evidence="2">3.1.-.-</ecNumber>
    </submittedName>
</protein>
<dbReference type="PANTHER" id="PTHR42188">
    <property type="entry name" value="23S RRNA-SPECIFIC ENDONUCLEASE VAPC20"/>
    <property type="match status" value="1"/>
</dbReference>
<dbReference type="Pfam" id="PF01850">
    <property type="entry name" value="PIN"/>
    <property type="match status" value="1"/>
</dbReference>
<evidence type="ECO:0000313" key="3">
    <source>
        <dbReference type="Proteomes" id="UP000050360"/>
    </source>
</evidence>